<dbReference type="Proteomes" id="UP000248134">
    <property type="component" value="Unassembled WGS sequence"/>
</dbReference>
<name>A0A323UI42_RHOPL</name>
<dbReference type="InterPro" id="IPR021874">
    <property type="entry name" value="Phage_Mu_Gp27"/>
</dbReference>
<dbReference type="OrthoDB" id="7594814at2"/>
<reference evidence="1 2" key="1">
    <citation type="submission" date="2018-06" db="EMBL/GenBank/DDBJ databases">
        <title>Draft Whole-Genome Sequence of the purple photosynthetic bacterium Rhodospeudomonas palustris XCP.</title>
        <authorList>
            <person name="Rayyan A."/>
            <person name="Meyer T.E."/>
            <person name="Kyndt J.A."/>
        </authorList>
    </citation>
    <scope>NUCLEOTIDE SEQUENCE [LARGE SCALE GENOMIC DNA]</scope>
    <source>
        <strain evidence="1 2">XCP</strain>
    </source>
</reference>
<evidence type="ECO:0000313" key="1">
    <source>
        <dbReference type="EMBL" id="PZA12455.1"/>
    </source>
</evidence>
<dbReference type="EMBL" id="QKQS01000013">
    <property type="protein sequence ID" value="PZA12455.1"/>
    <property type="molecule type" value="Genomic_DNA"/>
</dbReference>
<organism evidence="1 2">
    <name type="scientific">Rhodopseudomonas palustris</name>
    <dbReference type="NCBI Taxonomy" id="1076"/>
    <lineage>
        <taxon>Bacteria</taxon>
        <taxon>Pseudomonadati</taxon>
        <taxon>Pseudomonadota</taxon>
        <taxon>Alphaproteobacteria</taxon>
        <taxon>Hyphomicrobiales</taxon>
        <taxon>Nitrobacteraceae</taxon>
        <taxon>Rhodopseudomonas</taxon>
    </lineage>
</organism>
<comment type="caution">
    <text evidence="1">The sequence shown here is derived from an EMBL/GenBank/DDBJ whole genome shotgun (WGS) entry which is preliminary data.</text>
</comment>
<dbReference type="AlphaFoldDB" id="A0A323UI42"/>
<accession>A0A323UI42</accession>
<sequence>MSKRPSSIDRMPPEVRDWIGRLRDQGRTLDEIIAKLRELDVDALPSRSALHRHLKKADEVAERIRKSRAVADVIVRRLGESDPDKTTRMNIELMHNVLFEIASRTSDEDGEPVTFAPMEAMLLAKALDHLGKASKDDVARTVTIEKRAAEKAKAEAAKAVDAVAGEGGLSAETIETIKARILGVAKPEPKA</sequence>
<gene>
    <name evidence="1" type="ORF">DNX69_10795</name>
</gene>
<evidence type="ECO:0008006" key="3">
    <source>
        <dbReference type="Google" id="ProtNLM"/>
    </source>
</evidence>
<proteinExistence type="predicted"/>
<dbReference type="RefSeq" id="WP_110785953.1">
    <property type="nucleotide sequence ID" value="NZ_QKQS01000013.1"/>
</dbReference>
<protein>
    <recommendedName>
        <fullName evidence="3">DUF3486 family protein</fullName>
    </recommendedName>
</protein>
<evidence type="ECO:0000313" key="2">
    <source>
        <dbReference type="Proteomes" id="UP000248134"/>
    </source>
</evidence>
<dbReference type="Pfam" id="PF11985">
    <property type="entry name" value="Phage_Mu_Gp27"/>
    <property type="match status" value="1"/>
</dbReference>